<evidence type="ECO:0000313" key="4">
    <source>
        <dbReference type="EMBL" id="GAA4891384.1"/>
    </source>
</evidence>
<feature type="domain" description="DUF3048" evidence="3">
    <location>
        <begin position="215"/>
        <end position="330"/>
    </location>
</feature>
<feature type="compositionally biased region" description="Pro residues" evidence="1">
    <location>
        <begin position="1"/>
        <end position="26"/>
    </location>
</feature>
<sequence length="342" mass="37106">MAPSPSPSPSRKPSRKPSPTPSPSPTPVTRAPLTWLPVDDAATLLGPAVALKVPNLKQENPQTAGFADADLWFCQPNGDSYTRLVPVFHSRYPDAVGPIRSMRPVDVPLLSPLGAVLGNTGAAEWVMNYVKAHDENLERMTYLEWRDKGAFSVDRSRIYKANGKSQFDRAIMAHPAEMAKLAERMTAPPPADYLPFVADPARSSTAVGSAGSKVSVPYGRDFAMSYEYDPGTNTYARHQPWGPHVVEGDTQLVCDNVLVIQAKWWMDKIWKGGGAADPVVDIIDSSGPFFYLQGGKAVTGTWTKGAMAEKFTFTLAGGKPLAMAPGRTWVELPHTRSEIAIS</sequence>
<feature type="region of interest" description="Disordered" evidence="1">
    <location>
        <begin position="1"/>
        <end position="32"/>
    </location>
</feature>
<dbReference type="InterPro" id="IPR023158">
    <property type="entry name" value="YerB-like_sf"/>
</dbReference>
<dbReference type="Pfam" id="PF11258">
    <property type="entry name" value="DUF3048"/>
    <property type="match status" value="1"/>
</dbReference>
<feature type="domain" description="DUF3048" evidence="2">
    <location>
        <begin position="44"/>
        <end position="148"/>
    </location>
</feature>
<accession>A0ABP9F2T9</accession>
<proteinExistence type="predicted"/>
<evidence type="ECO:0000259" key="3">
    <source>
        <dbReference type="Pfam" id="PF17479"/>
    </source>
</evidence>
<evidence type="ECO:0000259" key="2">
    <source>
        <dbReference type="Pfam" id="PF11258"/>
    </source>
</evidence>
<keyword evidence="5" id="KW-1185">Reference proteome</keyword>
<evidence type="ECO:0000256" key="1">
    <source>
        <dbReference type="SAM" id="MobiDB-lite"/>
    </source>
</evidence>
<gene>
    <name evidence="4" type="ORF">GCM10025789_05290</name>
</gene>
<evidence type="ECO:0000313" key="5">
    <source>
        <dbReference type="Proteomes" id="UP001501521"/>
    </source>
</evidence>
<comment type="caution">
    <text evidence="4">The sequence shown here is derived from an EMBL/GenBank/DDBJ whole genome shotgun (WGS) entry which is preliminary data.</text>
</comment>
<dbReference type="Gene3D" id="3.50.90.10">
    <property type="entry name" value="YerB-like"/>
    <property type="match status" value="1"/>
</dbReference>
<dbReference type="InterPro" id="IPR021416">
    <property type="entry name" value="DUF3048_N"/>
</dbReference>
<protein>
    <recommendedName>
        <fullName evidence="6">DUF3048 domain-containing protein</fullName>
    </recommendedName>
</protein>
<dbReference type="Proteomes" id="UP001501521">
    <property type="component" value="Unassembled WGS sequence"/>
</dbReference>
<organism evidence="4 5">
    <name type="scientific">Tessaracoccus lubricantis</name>
    <dbReference type="NCBI Taxonomy" id="545543"/>
    <lineage>
        <taxon>Bacteria</taxon>
        <taxon>Bacillati</taxon>
        <taxon>Actinomycetota</taxon>
        <taxon>Actinomycetes</taxon>
        <taxon>Propionibacteriales</taxon>
        <taxon>Propionibacteriaceae</taxon>
        <taxon>Tessaracoccus</taxon>
    </lineage>
</organism>
<dbReference type="SUPFAM" id="SSF159774">
    <property type="entry name" value="YerB-like"/>
    <property type="match status" value="1"/>
</dbReference>
<evidence type="ECO:0008006" key="6">
    <source>
        <dbReference type="Google" id="ProtNLM"/>
    </source>
</evidence>
<name>A0ABP9F2T9_9ACTN</name>
<dbReference type="Pfam" id="PF17479">
    <property type="entry name" value="DUF3048_C"/>
    <property type="match status" value="1"/>
</dbReference>
<reference evidence="5" key="1">
    <citation type="journal article" date="2019" name="Int. J. Syst. Evol. Microbiol.">
        <title>The Global Catalogue of Microorganisms (GCM) 10K type strain sequencing project: providing services to taxonomists for standard genome sequencing and annotation.</title>
        <authorList>
            <consortium name="The Broad Institute Genomics Platform"/>
            <consortium name="The Broad Institute Genome Sequencing Center for Infectious Disease"/>
            <person name="Wu L."/>
            <person name="Ma J."/>
        </authorList>
    </citation>
    <scope>NUCLEOTIDE SEQUENCE [LARGE SCALE GENOMIC DNA]</scope>
    <source>
        <strain evidence="5">JCM 19125</strain>
    </source>
</reference>
<dbReference type="InterPro" id="IPR035328">
    <property type="entry name" value="DUF3048_C"/>
</dbReference>
<dbReference type="EMBL" id="BAABLV010000008">
    <property type="protein sequence ID" value="GAA4891384.1"/>
    <property type="molecule type" value="Genomic_DNA"/>
</dbReference>